<gene>
    <name evidence="1" type="ORF">SPACI_040540</name>
</gene>
<dbReference type="InterPro" id="IPR049254">
    <property type="entry name" value="Phage_tail_terminator"/>
</dbReference>
<proteinExistence type="predicted"/>
<dbReference type="EMBL" id="CP155571">
    <property type="protein sequence ID" value="XFO73946.1"/>
    <property type="molecule type" value="Genomic_DNA"/>
</dbReference>
<dbReference type="Proteomes" id="UP000216052">
    <property type="component" value="Chromosome"/>
</dbReference>
<name>A0ABZ3J7T9_SPOA4</name>
<evidence type="ECO:0008006" key="3">
    <source>
        <dbReference type="Google" id="ProtNLM"/>
    </source>
</evidence>
<evidence type="ECO:0000313" key="1">
    <source>
        <dbReference type="EMBL" id="XFO73946.1"/>
    </source>
</evidence>
<dbReference type="RefSeq" id="WP_093797252.1">
    <property type="nucleotide sequence ID" value="NZ_CP155571.1"/>
</dbReference>
<organism evidence="1 2">
    <name type="scientific">Sporomusa acidovorans (strain ATCC 49682 / DSM 3132 / Mol)</name>
    <dbReference type="NCBI Taxonomy" id="1123286"/>
    <lineage>
        <taxon>Bacteria</taxon>
        <taxon>Bacillati</taxon>
        <taxon>Bacillota</taxon>
        <taxon>Negativicutes</taxon>
        <taxon>Selenomonadales</taxon>
        <taxon>Sporomusaceae</taxon>
        <taxon>Sporomusa</taxon>
    </lineage>
</organism>
<protein>
    <recommendedName>
        <fullName evidence="3">Phage protein</fullName>
    </recommendedName>
</protein>
<reference evidence="1" key="1">
    <citation type="submission" date="2024-05" db="EMBL/GenBank/DDBJ databases">
        <title>Isolation and characterization of Sporomusa carbonis sp. nov., a carboxydotrophic hydrogenogen in the genus of Sporomusa isolated from a charcoal burning pile.</title>
        <authorList>
            <person name="Boeer T."/>
            <person name="Rosenbaum F."/>
            <person name="Eysell L."/>
            <person name="Mueller V."/>
            <person name="Daniel R."/>
            <person name="Poehlein A."/>
        </authorList>
    </citation>
    <scope>NUCLEOTIDE SEQUENCE [LARGE SCALE GENOMIC DNA]</scope>
    <source>
        <strain evidence="1">DSM 3132</strain>
    </source>
</reference>
<sequence length="144" mass="16746">MLNKVMDGIAQKLDQVFGEGYEIYIDEIKQGLKVPCFLILCLTSRQEQEIDITYNRELPFDVHYFPQAKKITREVNSTVDALNIGLEYIQIEDGLLRGTDMKHEVIDGVLHFFVNYDLRIRKVIEPDEYMETLTITERVKTSGN</sequence>
<dbReference type="Pfam" id="PF20765">
    <property type="entry name" value="Phage_tail_terminator_8"/>
    <property type="match status" value="1"/>
</dbReference>
<accession>A0ABZ3J7T9</accession>
<evidence type="ECO:0000313" key="2">
    <source>
        <dbReference type="Proteomes" id="UP000216052"/>
    </source>
</evidence>
<keyword evidence="2" id="KW-1185">Reference proteome</keyword>